<dbReference type="SUPFAM" id="SSF46785">
    <property type="entry name" value="Winged helix' DNA-binding domain"/>
    <property type="match status" value="1"/>
</dbReference>
<dbReference type="SMART" id="SM00418">
    <property type="entry name" value="HTH_ARSR"/>
    <property type="match status" value="1"/>
</dbReference>
<evidence type="ECO:0000313" key="2">
    <source>
        <dbReference type="EMBL" id="ABR56469.1"/>
    </source>
</evidence>
<dbReference type="GeneID" id="5327381"/>
<name>A6UVE7_META3</name>
<dbReference type="RefSeq" id="WP_011973601.1">
    <property type="nucleotide sequence ID" value="NC_009635.1"/>
</dbReference>
<dbReference type="Pfam" id="PF01022">
    <property type="entry name" value="HTH_5"/>
    <property type="match status" value="1"/>
</dbReference>
<dbReference type="OrthoDB" id="9623at2157"/>
<protein>
    <submittedName>
        <fullName evidence="2">Regulatory protein ArsR</fullName>
    </submittedName>
</protein>
<dbReference type="PANTHER" id="PTHR38600">
    <property type="entry name" value="TRANSCRIPTIONAL REGULATORY PROTEIN"/>
    <property type="match status" value="1"/>
</dbReference>
<proteinExistence type="predicted"/>
<dbReference type="InterPro" id="IPR011991">
    <property type="entry name" value="ArsR-like_HTH"/>
</dbReference>
<dbReference type="eggNOG" id="arCOG01679">
    <property type="taxonomic scope" value="Archaea"/>
</dbReference>
<dbReference type="InterPro" id="IPR036390">
    <property type="entry name" value="WH_DNA-bd_sf"/>
</dbReference>
<dbReference type="PANTHER" id="PTHR38600:SF1">
    <property type="entry name" value="TRANSCRIPTIONAL REGULATORY PROTEIN"/>
    <property type="match status" value="1"/>
</dbReference>
<sequence length="93" mass="11034">MNLEKTVKMGDALSNITRIKIIHLLNKNPMNIYEMAKTLNLSRPVIYTHLKKLEEADLVESDLILEEARAKRIYKSKEFKFYIDNDKIDEFFK</sequence>
<dbReference type="GO" id="GO:0003700">
    <property type="term" value="F:DNA-binding transcription factor activity"/>
    <property type="evidence" value="ECO:0007669"/>
    <property type="project" value="InterPro"/>
</dbReference>
<evidence type="ECO:0000313" key="3">
    <source>
        <dbReference type="Proteomes" id="UP000001106"/>
    </source>
</evidence>
<dbReference type="Proteomes" id="UP000001106">
    <property type="component" value="Chromosome"/>
</dbReference>
<organism evidence="2 3">
    <name type="scientific">Methanococcus aeolicus (strain ATCC BAA-1280 / DSM 17508 / OCM 812 / Nankai-3)</name>
    <dbReference type="NCBI Taxonomy" id="419665"/>
    <lineage>
        <taxon>Archaea</taxon>
        <taxon>Methanobacteriati</taxon>
        <taxon>Methanobacteriota</taxon>
        <taxon>Methanomada group</taxon>
        <taxon>Methanococci</taxon>
        <taxon>Methanococcales</taxon>
        <taxon>Methanococcaceae</taxon>
        <taxon>Methanococcus</taxon>
    </lineage>
</organism>
<evidence type="ECO:0000259" key="1">
    <source>
        <dbReference type="SMART" id="SM00418"/>
    </source>
</evidence>
<dbReference type="HOGENOM" id="CLU_097806_9_1_2"/>
<dbReference type="STRING" id="419665.Maeo_0888"/>
<dbReference type="InterPro" id="IPR036388">
    <property type="entry name" value="WH-like_DNA-bd_sf"/>
</dbReference>
<dbReference type="EMBL" id="CP000743">
    <property type="protein sequence ID" value="ABR56469.1"/>
    <property type="molecule type" value="Genomic_DNA"/>
</dbReference>
<reference evidence="2" key="1">
    <citation type="submission" date="2007-06" db="EMBL/GenBank/DDBJ databases">
        <title>Complete sequence of Methanococcus aeolicus Nankai-3.</title>
        <authorList>
            <consortium name="US DOE Joint Genome Institute"/>
            <person name="Copeland A."/>
            <person name="Lucas S."/>
            <person name="Lapidus A."/>
            <person name="Barry K."/>
            <person name="Glavina del Rio T."/>
            <person name="Dalin E."/>
            <person name="Tice H."/>
            <person name="Pitluck S."/>
            <person name="Chain P."/>
            <person name="Malfatti S."/>
            <person name="Shin M."/>
            <person name="Vergez L."/>
            <person name="Schmutz J."/>
            <person name="Larimer F."/>
            <person name="Land M."/>
            <person name="Hauser L."/>
            <person name="Kyrpides N."/>
            <person name="Lykidis A."/>
            <person name="Sieprawska-Lupa M."/>
            <person name="Whitman W.B."/>
            <person name="Richardson P."/>
        </authorList>
    </citation>
    <scope>NUCLEOTIDE SEQUENCE [LARGE SCALE GENOMIC DNA]</scope>
    <source>
        <strain evidence="2">Nankai-3</strain>
    </source>
</reference>
<dbReference type="Gene3D" id="1.10.10.10">
    <property type="entry name" value="Winged helix-like DNA-binding domain superfamily/Winged helix DNA-binding domain"/>
    <property type="match status" value="1"/>
</dbReference>
<gene>
    <name evidence="2" type="ordered locus">Maeo_0888</name>
</gene>
<feature type="domain" description="HTH arsR-type" evidence="1">
    <location>
        <begin position="8"/>
        <end position="93"/>
    </location>
</feature>
<dbReference type="KEGG" id="mae:Maeo_0888"/>
<dbReference type="AlphaFoldDB" id="A6UVE7"/>
<dbReference type="CDD" id="cd00090">
    <property type="entry name" value="HTH_ARSR"/>
    <property type="match status" value="1"/>
</dbReference>
<dbReference type="InterPro" id="IPR001845">
    <property type="entry name" value="HTH_ArsR_DNA-bd_dom"/>
</dbReference>
<accession>A6UVE7</accession>
<keyword evidence="3" id="KW-1185">Reference proteome</keyword>